<feature type="compositionally biased region" description="Low complexity" evidence="1">
    <location>
        <begin position="47"/>
        <end position="56"/>
    </location>
</feature>
<feature type="chain" id="PRO_5007852770" description="Glycosyltransferase family 25 protein" evidence="2">
    <location>
        <begin position="20"/>
        <end position="505"/>
    </location>
</feature>
<feature type="compositionally biased region" description="Low complexity" evidence="1">
    <location>
        <begin position="141"/>
        <end position="150"/>
    </location>
</feature>
<organism evidence="3 4">
    <name type="scientific">Sistotremastrum niveocremeum HHB9708</name>
    <dbReference type="NCBI Taxonomy" id="1314777"/>
    <lineage>
        <taxon>Eukaryota</taxon>
        <taxon>Fungi</taxon>
        <taxon>Dikarya</taxon>
        <taxon>Basidiomycota</taxon>
        <taxon>Agaricomycotina</taxon>
        <taxon>Agaricomycetes</taxon>
        <taxon>Sistotremastrales</taxon>
        <taxon>Sistotremastraceae</taxon>
        <taxon>Sertulicium</taxon>
        <taxon>Sertulicium niveocremeum</taxon>
    </lineage>
</organism>
<feature type="compositionally biased region" description="Low complexity" evidence="1">
    <location>
        <begin position="114"/>
        <end position="129"/>
    </location>
</feature>
<proteinExistence type="predicted"/>
<keyword evidence="2" id="KW-0732">Signal</keyword>
<evidence type="ECO:0000313" key="3">
    <source>
        <dbReference type="EMBL" id="KZS90267.1"/>
    </source>
</evidence>
<feature type="compositionally biased region" description="Basic and acidic residues" evidence="1">
    <location>
        <begin position="217"/>
        <end position="230"/>
    </location>
</feature>
<feature type="region of interest" description="Disordered" evidence="1">
    <location>
        <begin position="114"/>
        <end position="290"/>
    </location>
</feature>
<protein>
    <recommendedName>
        <fullName evidence="5">Glycosyltransferase family 25 protein</fullName>
    </recommendedName>
</protein>
<evidence type="ECO:0000256" key="1">
    <source>
        <dbReference type="SAM" id="MobiDB-lite"/>
    </source>
</evidence>
<feature type="compositionally biased region" description="Polar residues" evidence="1">
    <location>
        <begin position="176"/>
        <end position="189"/>
    </location>
</feature>
<evidence type="ECO:0008006" key="5">
    <source>
        <dbReference type="Google" id="ProtNLM"/>
    </source>
</evidence>
<feature type="compositionally biased region" description="Basic residues" evidence="1">
    <location>
        <begin position="194"/>
        <end position="216"/>
    </location>
</feature>
<dbReference type="AlphaFoldDB" id="A0A164R5E3"/>
<feature type="compositionally biased region" description="Pro residues" evidence="1">
    <location>
        <begin position="130"/>
        <end position="140"/>
    </location>
</feature>
<dbReference type="OrthoDB" id="47375at2759"/>
<dbReference type="Proteomes" id="UP000076722">
    <property type="component" value="Unassembled WGS sequence"/>
</dbReference>
<sequence>MLPTLLLFYLALAFAFSESTEPSIFSIPLPIPIPLKNSFKSLLSFSNSSQSSSPLNETDEENESDTSESSNGKDGRRRKRLPPIYVISLPHRTDRRKNMERLRKALNIPLSSSSLSFVSESDPSSLHAPLPSPSPSPSPSMPSEILESSPAGLANRDNRIFSPSSHSRKTKDSKEAQSTVLESKSNSGDSVMRRTPKANLKHSILRRHKRLRRVRRPSVERPEGLSHLEQLEQIEPEELLPRNTLSEPDLTSLDDLEIPDSSTHPIGESHPAKNELEPGDGDSDDDDDADEEWTYIPAIPSTSPQISAIISHVRAYRLWLSSHNSSASSSTPSPSSASSTSFTSASSTSRTDENGPVELPNYKYADTSLWPYTSLPQLSNSNSNSNSKEQDEPLTCAVNDTIPIYKPTMKHYRILSRGMIACWLSHLNTLNFIARHFHSLNQTHNQTRVSRRTRTNAAIILEDDVDMESDIIEIVEEVLNNVPPEWDIIFLGTPSLPKSTSSNCR</sequence>
<accession>A0A164R5E3</accession>
<gene>
    <name evidence="3" type="ORF">SISNIDRAFT_488478</name>
</gene>
<reference evidence="3 4" key="1">
    <citation type="journal article" date="2016" name="Mol. Biol. Evol.">
        <title>Comparative Genomics of Early-Diverging Mushroom-Forming Fungi Provides Insights into the Origins of Lignocellulose Decay Capabilities.</title>
        <authorList>
            <person name="Nagy L.G."/>
            <person name="Riley R."/>
            <person name="Tritt A."/>
            <person name="Adam C."/>
            <person name="Daum C."/>
            <person name="Floudas D."/>
            <person name="Sun H."/>
            <person name="Yadav J.S."/>
            <person name="Pangilinan J."/>
            <person name="Larsson K.H."/>
            <person name="Matsuura K."/>
            <person name="Barry K."/>
            <person name="Labutti K."/>
            <person name="Kuo R."/>
            <person name="Ohm R.A."/>
            <person name="Bhattacharya S.S."/>
            <person name="Shirouzu T."/>
            <person name="Yoshinaga Y."/>
            <person name="Martin F.M."/>
            <person name="Grigoriev I.V."/>
            <person name="Hibbett D.S."/>
        </authorList>
    </citation>
    <scope>NUCLEOTIDE SEQUENCE [LARGE SCALE GENOMIC DNA]</scope>
    <source>
        <strain evidence="3 4">HHB9708</strain>
    </source>
</reference>
<feature type="signal peptide" evidence="2">
    <location>
        <begin position="1"/>
        <end position="19"/>
    </location>
</feature>
<evidence type="ECO:0000256" key="2">
    <source>
        <dbReference type="SAM" id="SignalP"/>
    </source>
</evidence>
<feature type="compositionally biased region" description="Acidic residues" evidence="1">
    <location>
        <begin position="277"/>
        <end position="290"/>
    </location>
</feature>
<name>A0A164R5E3_9AGAM</name>
<feature type="region of interest" description="Disordered" evidence="1">
    <location>
        <begin position="324"/>
        <end position="360"/>
    </location>
</feature>
<evidence type="ECO:0000313" key="4">
    <source>
        <dbReference type="Proteomes" id="UP000076722"/>
    </source>
</evidence>
<keyword evidence="4" id="KW-1185">Reference proteome</keyword>
<feature type="compositionally biased region" description="Low complexity" evidence="1">
    <location>
        <begin position="324"/>
        <end position="349"/>
    </location>
</feature>
<feature type="region of interest" description="Disordered" evidence="1">
    <location>
        <begin position="47"/>
        <end position="97"/>
    </location>
</feature>
<feature type="compositionally biased region" description="Acidic residues" evidence="1">
    <location>
        <begin position="57"/>
        <end position="66"/>
    </location>
</feature>
<dbReference type="EMBL" id="KV419422">
    <property type="protein sequence ID" value="KZS90267.1"/>
    <property type="molecule type" value="Genomic_DNA"/>
</dbReference>